<evidence type="ECO:0008006" key="3">
    <source>
        <dbReference type="Google" id="ProtNLM"/>
    </source>
</evidence>
<dbReference type="Gene3D" id="3.30.70.100">
    <property type="match status" value="1"/>
</dbReference>
<evidence type="ECO:0000313" key="1">
    <source>
        <dbReference type="EMBL" id="GHF96097.1"/>
    </source>
</evidence>
<name>A0A919BKX1_9GAMM</name>
<reference evidence="1" key="1">
    <citation type="journal article" date="2014" name="Int. J. Syst. Evol. Microbiol.">
        <title>Complete genome sequence of Corynebacterium casei LMG S-19264T (=DSM 44701T), isolated from a smear-ripened cheese.</title>
        <authorList>
            <consortium name="US DOE Joint Genome Institute (JGI-PGF)"/>
            <person name="Walter F."/>
            <person name="Albersmeier A."/>
            <person name="Kalinowski J."/>
            <person name="Ruckert C."/>
        </authorList>
    </citation>
    <scope>NUCLEOTIDE SEQUENCE</scope>
    <source>
        <strain evidence="1">KCTC 42731</strain>
    </source>
</reference>
<dbReference type="SUPFAM" id="SSF54909">
    <property type="entry name" value="Dimeric alpha+beta barrel"/>
    <property type="match status" value="1"/>
</dbReference>
<organism evidence="1 2">
    <name type="scientific">Thalassotalea marina</name>
    <dbReference type="NCBI Taxonomy" id="1673741"/>
    <lineage>
        <taxon>Bacteria</taxon>
        <taxon>Pseudomonadati</taxon>
        <taxon>Pseudomonadota</taxon>
        <taxon>Gammaproteobacteria</taxon>
        <taxon>Alteromonadales</taxon>
        <taxon>Colwelliaceae</taxon>
        <taxon>Thalassotalea</taxon>
    </lineage>
</organism>
<gene>
    <name evidence="1" type="ORF">GCM10017161_25550</name>
</gene>
<reference evidence="1" key="2">
    <citation type="submission" date="2020-09" db="EMBL/GenBank/DDBJ databases">
        <authorList>
            <person name="Sun Q."/>
            <person name="Kim S."/>
        </authorList>
    </citation>
    <scope>NUCLEOTIDE SEQUENCE</scope>
    <source>
        <strain evidence="1">KCTC 42731</strain>
    </source>
</reference>
<sequence>MRFEMLVGLNLSNESLYTAYREAMAPLLTAHEGGFGCDFKVSEVLKAPADTGDATSINRVFTIYFASEQQKDAFFNHEAYQAIKAEYFEKSVNSTTIIASYFNTN</sequence>
<dbReference type="Proteomes" id="UP000623842">
    <property type="component" value="Unassembled WGS sequence"/>
</dbReference>
<protein>
    <recommendedName>
        <fullName evidence="3">DUF1330 domain-containing protein</fullName>
    </recommendedName>
</protein>
<dbReference type="InterPro" id="IPR011008">
    <property type="entry name" value="Dimeric_a/b-barrel"/>
</dbReference>
<dbReference type="RefSeq" id="WP_189771176.1">
    <property type="nucleotide sequence ID" value="NZ_BNCK01000005.1"/>
</dbReference>
<keyword evidence="2" id="KW-1185">Reference proteome</keyword>
<accession>A0A919BKX1</accession>
<dbReference type="AlphaFoldDB" id="A0A919BKX1"/>
<evidence type="ECO:0000313" key="2">
    <source>
        <dbReference type="Proteomes" id="UP000623842"/>
    </source>
</evidence>
<comment type="caution">
    <text evidence="1">The sequence shown here is derived from an EMBL/GenBank/DDBJ whole genome shotgun (WGS) entry which is preliminary data.</text>
</comment>
<proteinExistence type="predicted"/>
<dbReference type="EMBL" id="BNCK01000005">
    <property type="protein sequence ID" value="GHF96097.1"/>
    <property type="molecule type" value="Genomic_DNA"/>
</dbReference>